<keyword evidence="1" id="KW-0472">Membrane</keyword>
<dbReference type="Gene3D" id="3.30.70.270">
    <property type="match status" value="1"/>
</dbReference>
<accession>A0A699JDN8</accession>
<keyword evidence="3" id="KW-0695">RNA-directed DNA polymerase</keyword>
<gene>
    <name evidence="3" type="ORF">Tci_602415</name>
</gene>
<dbReference type="InterPro" id="IPR043128">
    <property type="entry name" value="Rev_trsase/Diguanyl_cyclase"/>
</dbReference>
<dbReference type="SUPFAM" id="SSF56672">
    <property type="entry name" value="DNA/RNA polymerases"/>
    <property type="match status" value="1"/>
</dbReference>
<keyword evidence="1" id="KW-0812">Transmembrane</keyword>
<keyword evidence="3" id="KW-0548">Nucleotidyltransferase</keyword>
<keyword evidence="3" id="KW-0808">Transferase</keyword>
<dbReference type="Pfam" id="PF17919">
    <property type="entry name" value="RT_RNaseH_2"/>
    <property type="match status" value="1"/>
</dbReference>
<comment type="caution">
    <text evidence="3">The sequence shown here is derived from an EMBL/GenBank/DDBJ whole genome shotgun (WGS) entry which is preliminary data.</text>
</comment>
<dbReference type="PANTHER" id="PTHR48475:SF1">
    <property type="entry name" value="RNASE H TYPE-1 DOMAIN-CONTAINING PROTEIN"/>
    <property type="match status" value="1"/>
</dbReference>
<dbReference type="AlphaFoldDB" id="A0A699JDN8"/>
<dbReference type="PANTHER" id="PTHR48475">
    <property type="entry name" value="RIBONUCLEASE H"/>
    <property type="match status" value="1"/>
</dbReference>
<dbReference type="InterPro" id="IPR043502">
    <property type="entry name" value="DNA/RNA_pol_sf"/>
</dbReference>
<evidence type="ECO:0000259" key="2">
    <source>
        <dbReference type="Pfam" id="PF17919"/>
    </source>
</evidence>
<evidence type="ECO:0000256" key="1">
    <source>
        <dbReference type="SAM" id="Phobius"/>
    </source>
</evidence>
<evidence type="ECO:0000313" key="3">
    <source>
        <dbReference type="EMBL" id="GFA30443.1"/>
    </source>
</evidence>
<feature type="non-terminal residue" evidence="3">
    <location>
        <position position="88"/>
    </location>
</feature>
<organism evidence="3">
    <name type="scientific">Tanacetum cinerariifolium</name>
    <name type="common">Dalmatian daisy</name>
    <name type="synonym">Chrysanthemum cinerariifolium</name>
    <dbReference type="NCBI Taxonomy" id="118510"/>
    <lineage>
        <taxon>Eukaryota</taxon>
        <taxon>Viridiplantae</taxon>
        <taxon>Streptophyta</taxon>
        <taxon>Embryophyta</taxon>
        <taxon>Tracheophyta</taxon>
        <taxon>Spermatophyta</taxon>
        <taxon>Magnoliopsida</taxon>
        <taxon>eudicotyledons</taxon>
        <taxon>Gunneridae</taxon>
        <taxon>Pentapetalae</taxon>
        <taxon>asterids</taxon>
        <taxon>campanulids</taxon>
        <taxon>Asterales</taxon>
        <taxon>Asteraceae</taxon>
        <taxon>Asteroideae</taxon>
        <taxon>Anthemideae</taxon>
        <taxon>Anthemidinae</taxon>
        <taxon>Tanacetum</taxon>
    </lineage>
</organism>
<protein>
    <submittedName>
        <fullName evidence="3">Reverse transcriptase domain-containing protein</fullName>
    </submittedName>
</protein>
<feature type="transmembrane region" description="Helical" evidence="1">
    <location>
        <begin position="38"/>
        <end position="55"/>
    </location>
</feature>
<feature type="domain" description="Reverse transcriptase/retrotransposon-derived protein RNase H-like" evidence="2">
    <location>
        <begin position="8"/>
        <end position="84"/>
    </location>
</feature>
<dbReference type="GO" id="GO:0003964">
    <property type="term" value="F:RNA-directed DNA polymerase activity"/>
    <property type="evidence" value="ECO:0007669"/>
    <property type="project" value="UniProtKB-KW"/>
</dbReference>
<dbReference type="InterPro" id="IPR041577">
    <property type="entry name" value="RT_RNaseH_2"/>
</dbReference>
<reference evidence="3" key="1">
    <citation type="journal article" date="2019" name="Sci. Rep.">
        <title>Draft genome of Tanacetum cinerariifolium, the natural source of mosquito coil.</title>
        <authorList>
            <person name="Yamashiro T."/>
            <person name="Shiraishi A."/>
            <person name="Satake H."/>
            <person name="Nakayama K."/>
        </authorList>
    </citation>
    <scope>NUCLEOTIDE SEQUENCE</scope>
</reference>
<dbReference type="EMBL" id="BKCJ010401402">
    <property type="protein sequence ID" value="GFA30443.1"/>
    <property type="molecule type" value="Genomic_DNA"/>
</dbReference>
<sequence length="88" mass="10143">MKKSDFQWTVKAEKAFQEMKKHIAKLPLLTAPKLKEDLIMYLCVATEAVSAVLLAKRDSKQMPIYFISRALQAPEINYNPMEKLVMDL</sequence>
<name>A0A699JDN8_TANCI</name>
<proteinExistence type="predicted"/>
<keyword evidence="1" id="KW-1133">Transmembrane helix</keyword>